<keyword evidence="8" id="KW-0131">Cell cycle</keyword>
<feature type="region of interest" description="Disordered" evidence="7">
    <location>
        <begin position="176"/>
        <end position="195"/>
    </location>
</feature>
<evidence type="ECO:0000256" key="2">
    <source>
        <dbReference type="ARBA" id="ARBA00022574"/>
    </source>
</evidence>
<dbReference type="InterPro" id="IPR019775">
    <property type="entry name" value="WD40_repeat_CS"/>
</dbReference>
<dbReference type="AlphaFoldDB" id="A0A175W6F2"/>
<comment type="similarity">
    <text evidence="5">Belongs to the WD repeat cdt2 family.</text>
</comment>
<keyword evidence="4" id="KW-0833">Ubl conjugation pathway</keyword>
<evidence type="ECO:0000256" key="7">
    <source>
        <dbReference type="SAM" id="MobiDB-lite"/>
    </source>
</evidence>
<evidence type="ECO:0000256" key="5">
    <source>
        <dbReference type="ARBA" id="ARBA00038344"/>
    </source>
</evidence>
<comment type="pathway">
    <text evidence="1">Protein modification; protein ubiquitination.</text>
</comment>
<keyword evidence="9" id="KW-1185">Reference proteome</keyword>
<dbReference type="InterPro" id="IPR001680">
    <property type="entry name" value="WD40_rpt"/>
</dbReference>
<gene>
    <name evidence="8" type="ORF">MMYC01_204457</name>
</gene>
<protein>
    <submittedName>
        <fullName evidence="8">Cell division cycle protein cdt2</fullName>
    </submittedName>
</protein>
<reference evidence="8 9" key="1">
    <citation type="journal article" date="2016" name="Genome Announc.">
        <title>Genome Sequence of Madurella mycetomatis mm55, Isolated from a Human Mycetoma Case in Sudan.</title>
        <authorList>
            <person name="Smit S."/>
            <person name="Derks M.F."/>
            <person name="Bervoets S."/>
            <person name="Fahal A."/>
            <person name="van Leeuwen W."/>
            <person name="van Belkum A."/>
            <person name="van de Sande W.W."/>
        </authorList>
    </citation>
    <scope>NUCLEOTIDE SEQUENCE [LARGE SCALE GENOMIC DNA]</scope>
    <source>
        <strain evidence="9">mm55</strain>
    </source>
</reference>
<dbReference type="PROSITE" id="PS50082">
    <property type="entry name" value="WD_REPEATS_2"/>
    <property type="match status" value="2"/>
</dbReference>
<feature type="compositionally biased region" description="Pro residues" evidence="7">
    <location>
        <begin position="566"/>
        <end position="579"/>
    </location>
</feature>
<comment type="caution">
    <text evidence="8">The sequence shown here is derived from an EMBL/GenBank/DDBJ whole genome shotgun (WGS) entry which is preliminary data.</text>
</comment>
<feature type="repeat" description="WD" evidence="6">
    <location>
        <begin position="295"/>
        <end position="336"/>
    </location>
</feature>
<feature type="compositionally biased region" description="Acidic residues" evidence="7">
    <location>
        <begin position="177"/>
        <end position="187"/>
    </location>
</feature>
<dbReference type="Gene3D" id="2.130.10.10">
    <property type="entry name" value="YVTN repeat-like/Quinoprotein amine dehydrogenase"/>
    <property type="match status" value="2"/>
</dbReference>
<keyword evidence="3" id="KW-0677">Repeat</keyword>
<evidence type="ECO:0000256" key="1">
    <source>
        <dbReference type="ARBA" id="ARBA00004906"/>
    </source>
</evidence>
<name>A0A175W6F2_9PEZI</name>
<sequence length="761" mass="83310">MAEAGHFTHPLIMTDKTPSSTAKSSAILIDNLLASPPRPPPSRSKERRNPSITPRKFRRFFTPRSRVSSKPSAARKALYDLTAPALNRCQTPSSPLKPISEEQSPSALPRPQDAHREKRRKIHHTPEKQTCHLPSPLNSSPALLPTPDLRPGLRSPIRSVGSRQALHDELDAHDGLSEDEEAGEEPEAAPSFKRPVPLHRRGLAAQLVQRMTGGMRYASDRALERPVSDWRTETADFYSRPEDVHFSSGHDGAPRAIPFCTATCNKNSLVAVGDEEGYVRLLDSNRDFSKMYLSFQAHGNAIIDLAFSEDDYLLATASGDQTGRVIDVMTQKPISILGHHTASLKQVRFQPGRGSNCVLATSGRDGSVQIWDLRCRGGPVQDIAIASEAGLHHRLPKPINPGCVVNSIYDAHARNLRQTKGQPTTSTSSDVARLGEVPGRIGEVSVTAVQFLPPGQEHLLLTACEADASIKLWDVRAVHTSRHHKTSTPVSFTAPPASHVAFRPFGICSMTFGSDGARLYTLCKDNTVYAYSTAHLVLGHASELTPPAPAPTPPDGDTTPRHRTPRPGPAVRLPPPPLPRNLLLCQSQHPPGRRRPLGIARRGEQRRRYLEDSFWQQQQHRHQHEHEQGQETYHVGNPTDTAGLPSATGSRPGLRSATAALSRANSMGGAGIFARQADLPNIPAVRRGTPLVRGHGKEVGAVAWTNEGKLVTVGDDYLVRCWSEDREVARDLRLGGETEGRRWGCGWADVGDGWEGDRDDW</sequence>
<dbReference type="InterPro" id="IPR015943">
    <property type="entry name" value="WD40/YVTN_repeat-like_dom_sf"/>
</dbReference>
<feature type="repeat" description="WD" evidence="6">
    <location>
        <begin position="337"/>
        <end position="374"/>
    </location>
</feature>
<dbReference type="EMBL" id="LCTW02000099">
    <property type="protein sequence ID" value="KXX79041.1"/>
    <property type="molecule type" value="Genomic_DNA"/>
</dbReference>
<dbReference type="GO" id="GO:0051301">
    <property type="term" value="P:cell division"/>
    <property type="evidence" value="ECO:0007669"/>
    <property type="project" value="UniProtKB-KW"/>
</dbReference>
<feature type="compositionally biased region" description="Basic and acidic residues" evidence="7">
    <location>
        <begin position="601"/>
        <end position="611"/>
    </location>
</feature>
<dbReference type="GO" id="GO:0043161">
    <property type="term" value="P:proteasome-mediated ubiquitin-dependent protein catabolic process"/>
    <property type="evidence" value="ECO:0007669"/>
    <property type="project" value="TreeGrafter"/>
</dbReference>
<accession>A0A175W6F2</accession>
<evidence type="ECO:0000313" key="9">
    <source>
        <dbReference type="Proteomes" id="UP000078237"/>
    </source>
</evidence>
<evidence type="ECO:0000313" key="8">
    <source>
        <dbReference type="EMBL" id="KXX79041.1"/>
    </source>
</evidence>
<dbReference type="VEuPathDB" id="FungiDB:MMYC01_204457"/>
<dbReference type="PROSITE" id="PS00678">
    <property type="entry name" value="WD_REPEATS_1"/>
    <property type="match status" value="1"/>
</dbReference>
<dbReference type="STRING" id="100816.A0A175W6F2"/>
<dbReference type="GO" id="GO:0030674">
    <property type="term" value="F:protein-macromolecule adaptor activity"/>
    <property type="evidence" value="ECO:0007669"/>
    <property type="project" value="TreeGrafter"/>
</dbReference>
<dbReference type="GO" id="GO:0005634">
    <property type="term" value="C:nucleus"/>
    <property type="evidence" value="ECO:0007669"/>
    <property type="project" value="TreeGrafter"/>
</dbReference>
<dbReference type="Proteomes" id="UP000078237">
    <property type="component" value="Unassembled WGS sequence"/>
</dbReference>
<feature type="region of interest" description="Disordered" evidence="7">
    <location>
        <begin position="1"/>
        <end position="156"/>
    </location>
</feature>
<dbReference type="InterPro" id="IPR051865">
    <property type="entry name" value="WD-repeat_CDT2_adapter"/>
</dbReference>
<keyword evidence="8" id="KW-0132">Cell division</keyword>
<dbReference type="InterPro" id="IPR036322">
    <property type="entry name" value="WD40_repeat_dom_sf"/>
</dbReference>
<evidence type="ECO:0000256" key="3">
    <source>
        <dbReference type="ARBA" id="ARBA00022737"/>
    </source>
</evidence>
<keyword evidence="2 6" id="KW-0853">WD repeat</keyword>
<dbReference type="SMART" id="SM00320">
    <property type="entry name" value="WD40"/>
    <property type="match status" value="6"/>
</dbReference>
<evidence type="ECO:0000256" key="4">
    <source>
        <dbReference type="ARBA" id="ARBA00022786"/>
    </source>
</evidence>
<evidence type="ECO:0000256" key="6">
    <source>
        <dbReference type="PROSITE-ProRule" id="PRU00221"/>
    </source>
</evidence>
<feature type="region of interest" description="Disordered" evidence="7">
    <location>
        <begin position="542"/>
        <end position="653"/>
    </location>
</feature>
<dbReference type="PANTHER" id="PTHR22852">
    <property type="entry name" value="LETHAL 2 DENTICLELESS PROTEIN RETINOIC ACID-REGULATED NUCLEAR MATRIX-ASSOCIATED PROTEIN"/>
    <property type="match status" value="1"/>
</dbReference>
<proteinExistence type="inferred from homology"/>
<dbReference type="OrthoDB" id="2096344at2759"/>
<dbReference type="PROSITE" id="PS50294">
    <property type="entry name" value="WD_REPEATS_REGION"/>
    <property type="match status" value="1"/>
</dbReference>
<dbReference type="SUPFAM" id="SSF50978">
    <property type="entry name" value="WD40 repeat-like"/>
    <property type="match status" value="1"/>
</dbReference>
<organism evidence="8 9">
    <name type="scientific">Madurella mycetomatis</name>
    <dbReference type="NCBI Taxonomy" id="100816"/>
    <lineage>
        <taxon>Eukaryota</taxon>
        <taxon>Fungi</taxon>
        <taxon>Dikarya</taxon>
        <taxon>Ascomycota</taxon>
        <taxon>Pezizomycotina</taxon>
        <taxon>Sordariomycetes</taxon>
        <taxon>Sordariomycetidae</taxon>
        <taxon>Sordariales</taxon>
        <taxon>Sordariales incertae sedis</taxon>
        <taxon>Madurella</taxon>
    </lineage>
</organism>
<feature type="compositionally biased region" description="Low complexity" evidence="7">
    <location>
        <begin position="133"/>
        <end position="145"/>
    </location>
</feature>
<dbReference type="Pfam" id="PF00400">
    <property type="entry name" value="WD40"/>
    <property type="match status" value="3"/>
</dbReference>
<dbReference type="PANTHER" id="PTHR22852:SF0">
    <property type="entry name" value="DENTICLELESS PROTEIN HOMOLOG"/>
    <property type="match status" value="1"/>
</dbReference>